<evidence type="ECO:0000256" key="9">
    <source>
        <dbReference type="ARBA" id="ARBA00022989"/>
    </source>
</evidence>
<protein>
    <recommendedName>
        <fullName evidence="4">Probable multidrug resistance protein NorM</fullName>
    </recommendedName>
    <alternativeName>
        <fullName evidence="12">Multidrug-efflux transporter</fullName>
    </alternativeName>
</protein>
<comment type="similarity">
    <text evidence="3">Belongs to the multi antimicrobial extrusion (MATE) (TC 2.A.66.1) family.</text>
</comment>
<feature type="transmembrane region" description="Helical" evidence="13">
    <location>
        <begin position="59"/>
        <end position="81"/>
    </location>
</feature>
<keyword evidence="15" id="KW-1185">Reference proteome</keyword>
<dbReference type="InterPro" id="IPR050222">
    <property type="entry name" value="MATE_MdtK"/>
</dbReference>
<organism evidence="14 15">
    <name type="scientific">Absicoccus porci</name>
    <dbReference type="NCBI Taxonomy" id="2486576"/>
    <lineage>
        <taxon>Bacteria</taxon>
        <taxon>Bacillati</taxon>
        <taxon>Bacillota</taxon>
        <taxon>Erysipelotrichia</taxon>
        <taxon>Erysipelotrichales</taxon>
        <taxon>Erysipelotrichaceae</taxon>
        <taxon>Absicoccus</taxon>
    </lineage>
</organism>
<feature type="transmembrane region" description="Helical" evidence="13">
    <location>
        <begin position="93"/>
        <end position="112"/>
    </location>
</feature>
<feature type="transmembrane region" description="Helical" evidence="13">
    <location>
        <begin position="383"/>
        <end position="407"/>
    </location>
</feature>
<evidence type="ECO:0000256" key="7">
    <source>
        <dbReference type="ARBA" id="ARBA00022475"/>
    </source>
</evidence>
<evidence type="ECO:0000256" key="2">
    <source>
        <dbReference type="ARBA" id="ARBA00004651"/>
    </source>
</evidence>
<dbReference type="GO" id="GO:0005886">
    <property type="term" value="C:plasma membrane"/>
    <property type="evidence" value="ECO:0007669"/>
    <property type="project" value="UniProtKB-SubCell"/>
</dbReference>
<feature type="transmembrane region" description="Helical" evidence="13">
    <location>
        <begin position="165"/>
        <end position="188"/>
    </location>
</feature>
<keyword evidence="9 13" id="KW-1133">Transmembrane helix</keyword>
<evidence type="ECO:0000256" key="11">
    <source>
        <dbReference type="ARBA" id="ARBA00023136"/>
    </source>
</evidence>
<gene>
    <name evidence="14" type="ORF">EDX97_10970</name>
</gene>
<dbReference type="CDD" id="cd13138">
    <property type="entry name" value="MATE_yoeA_like"/>
    <property type="match status" value="1"/>
</dbReference>
<evidence type="ECO:0000256" key="10">
    <source>
        <dbReference type="ARBA" id="ARBA00023065"/>
    </source>
</evidence>
<evidence type="ECO:0000256" key="5">
    <source>
        <dbReference type="ARBA" id="ARBA00022448"/>
    </source>
</evidence>
<dbReference type="PIRSF" id="PIRSF006603">
    <property type="entry name" value="DinF"/>
    <property type="match status" value="1"/>
</dbReference>
<dbReference type="PANTHER" id="PTHR43298">
    <property type="entry name" value="MULTIDRUG RESISTANCE PROTEIN NORM-RELATED"/>
    <property type="match status" value="1"/>
</dbReference>
<dbReference type="GO" id="GO:0006811">
    <property type="term" value="P:monoatomic ion transport"/>
    <property type="evidence" value="ECO:0007669"/>
    <property type="project" value="UniProtKB-KW"/>
</dbReference>
<comment type="caution">
    <text evidence="14">The sequence shown here is derived from an EMBL/GenBank/DDBJ whole genome shotgun (WGS) entry which is preliminary data.</text>
</comment>
<evidence type="ECO:0000256" key="4">
    <source>
        <dbReference type="ARBA" id="ARBA00020268"/>
    </source>
</evidence>
<dbReference type="InterPro" id="IPR048279">
    <property type="entry name" value="MdtK-like"/>
</dbReference>
<feature type="transmembrane region" description="Helical" evidence="13">
    <location>
        <begin position="413"/>
        <end position="438"/>
    </location>
</feature>
<name>A0A3N0HWI2_9FIRM</name>
<dbReference type="EMBL" id="RJQC01000005">
    <property type="protein sequence ID" value="RNM29145.1"/>
    <property type="molecule type" value="Genomic_DNA"/>
</dbReference>
<dbReference type="Pfam" id="PF01554">
    <property type="entry name" value="MatE"/>
    <property type="match status" value="2"/>
</dbReference>
<proteinExistence type="inferred from homology"/>
<dbReference type="NCBIfam" id="TIGR00797">
    <property type="entry name" value="matE"/>
    <property type="match status" value="1"/>
</dbReference>
<dbReference type="RefSeq" id="WP_128521192.1">
    <property type="nucleotide sequence ID" value="NZ_RJQC01000005.1"/>
</dbReference>
<comment type="subcellular location">
    <subcellularLocation>
        <location evidence="2">Cell membrane</location>
        <topology evidence="2">Multi-pass membrane protein</topology>
    </subcellularLocation>
</comment>
<keyword evidence="7" id="KW-1003">Cell membrane</keyword>
<evidence type="ECO:0000256" key="3">
    <source>
        <dbReference type="ARBA" id="ARBA00010199"/>
    </source>
</evidence>
<evidence type="ECO:0000256" key="8">
    <source>
        <dbReference type="ARBA" id="ARBA00022692"/>
    </source>
</evidence>
<dbReference type="AlphaFoldDB" id="A0A3N0HWI2"/>
<dbReference type="PANTHER" id="PTHR43298:SF2">
    <property type="entry name" value="FMN_FAD EXPORTER YEEO-RELATED"/>
    <property type="match status" value="1"/>
</dbReference>
<dbReference type="Proteomes" id="UP000276568">
    <property type="component" value="Unassembled WGS sequence"/>
</dbReference>
<feature type="transmembrane region" description="Helical" evidence="13">
    <location>
        <begin position="194"/>
        <end position="214"/>
    </location>
</feature>
<reference evidence="14 15" key="1">
    <citation type="submission" date="2018-11" db="EMBL/GenBank/DDBJ databases">
        <title>Clostridium sp. nov., a member of the family Erysipelotrichaceae isolated from pig faeces.</title>
        <authorList>
            <person name="Chang Y.-H."/>
        </authorList>
    </citation>
    <scope>NUCLEOTIDE SEQUENCE [LARGE SCALE GENOMIC DNA]</scope>
    <source>
        <strain evidence="14 15">YH-panp20</strain>
    </source>
</reference>
<evidence type="ECO:0000256" key="12">
    <source>
        <dbReference type="ARBA" id="ARBA00031636"/>
    </source>
</evidence>
<feature type="transmembrane region" description="Helical" evidence="13">
    <location>
        <begin position="132"/>
        <end position="153"/>
    </location>
</feature>
<accession>A0A3N0HWI2</accession>
<dbReference type="GO" id="GO:0042910">
    <property type="term" value="F:xenobiotic transmembrane transporter activity"/>
    <property type="evidence" value="ECO:0007669"/>
    <property type="project" value="InterPro"/>
</dbReference>
<evidence type="ECO:0000313" key="14">
    <source>
        <dbReference type="EMBL" id="RNM29145.1"/>
    </source>
</evidence>
<keyword evidence="5" id="KW-0813">Transport</keyword>
<dbReference type="InterPro" id="IPR002528">
    <property type="entry name" value="MATE_fam"/>
</dbReference>
<evidence type="ECO:0000256" key="6">
    <source>
        <dbReference type="ARBA" id="ARBA00022449"/>
    </source>
</evidence>
<sequence>MKNQMEMTTGSIAPKLLLFAVPLACTGILQQLFNAADVMVVGRFVGSEAMAAVGSNGAFIGLLVNLFIGVSLGANVVIARATGRKDEETIKAGVHNAILIAIIGGFLLLAIGELLARPLLGILGVPSNIFPLALLYLRIYFIGMPVILLYNFESAIFRSQGNTKTPLIVLILSGCTNVVLNLVFVVGFGRSVDGVAIATVTSNVMSSTILFWILKKTEGPTQIDWQAFHFDEPILKEIFRIGLPAGLQSCVFSISNLIIQSAINSLGATVMAASSAAFNLEIIAYYVINAFGQGCTTFTSQNYGARQPERCVKVARWSMILAWIAAGLCTLVLCGLSSLLLSLFTTDPQVIHYGVIRLWYIAGFECINAILEVISGCMRGYGYSFVPAIITLVSICGVRVTWTYTIFQIHHSFAILMLSYPVSWGVTAIALILAYFYFKKHILPKEWAR</sequence>
<feature type="transmembrane region" description="Helical" evidence="13">
    <location>
        <begin position="350"/>
        <end position="371"/>
    </location>
</feature>
<keyword evidence="8 13" id="KW-0812">Transmembrane</keyword>
<evidence type="ECO:0000256" key="1">
    <source>
        <dbReference type="ARBA" id="ARBA00003408"/>
    </source>
</evidence>
<keyword evidence="6" id="KW-0050">Antiport</keyword>
<comment type="function">
    <text evidence="1">Multidrug efflux pump.</text>
</comment>
<evidence type="ECO:0000256" key="13">
    <source>
        <dbReference type="SAM" id="Phobius"/>
    </source>
</evidence>
<keyword evidence="10" id="KW-0406">Ion transport</keyword>
<dbReference type="GO" id="GO:0015297">
    <property type="term" value="F:antiporter activity"/>
    <property type="evidence" value="ECO:0007669"/>
    <property type="project" value="UniProtKB-KW"/>
</dbReference>
<evidence type="ECO:0000313" key="15">
    <source>
        <dbReference type="Proteomes" id="UP000276568"/>
    </source>
</evidence>
<feature type="transmembrane region" description="Helical" evidence="13">
    <location>
        <begin position="320"/>
        <end position="344"/>
    </location>
</feature>
<keyword evidence="11 13" id="KW-0472">Membrane</keyword>
<dbReference type="OrthoDB" id="9776324at2"/>